<reference evidence="2 3" key="1">
    <citation type="submission" date="2017-06" db="EMBL/GenBank/DDBJ databases">
        <authorList>
            <person name="Kim H.J."/>
            <person name="Triplett B.A."/>
        </authorList>
    </citation>
    <scope>NUCLEOTIDE SEQUENCE [LARGE SCALE GENOMIC DNA]</scope>
    <source>
        <strain evidence="2 3">DSM 44272</strain>
    </source>
</reference>
<evidence type="ECO:0000313" key="2">
    <source>
        <dbReference type="EMBL" id="SNR56885.1"/>
    </source>
</evidence>
<gene>
    <name evidence="2" type="ORF">SAMN06272737_1139</name>
</gene>
<organism evidence="2 3">
    <name type="scientific">Blastococcus mobilis</name>
    <dbReference type="NCBI Taxonomy" id="1938746"/>
    <lineage>
        <taxon>Bacteria</taxon>
        <taxon>Bacillati</taxon>
        <taxon>Actinomycetota</taxon>
        <taxon>Actinomycetes</taxon>
        <taxon>Geodermatophilales</taxon>
        <taxon>Geodermatophilaceae</taxon>
        <taxon>Blastococcus</taxon>
    </lineage>
</organism>
<dbReference type="InterPro" id="IPR013207">
    <property type="entry name" value="LGFP"/>
</dbReference>
<dbReference type="OrthoDB" id="9764271at2"/>
<name>A0A238XCW1_9ACTN</name>
<dbReference type="AlphaFoldDB" id="A0A238XCW1"/>
<keyword evidence="1" id="KW-0732">Signal</keyword>
<sequence>MSRLVTWARRALPIALAVCTVAALLSTSSDTTTPATPELELAADTSQFDAGNIISDAMFFDAGAMTPEQISAFINAKGAKCVPAPDGTPCLKDYRQDTFTRVADGICDGTYHGAGAEWAAQIIWKVAQACSISPRVLLVLLQKEQALVTASGSRLTPRRYEIAAGMGCPDNAACDSQYYGFYNQVYAAARQYQRYATYPTRYAYRAGANNTIQWDVETSCGTSVVHIRNQATAGLYNYTPYRPNAASLAAGYGTGNSCSSYGNRNFWLYFTDWFGSTQSPGGDAILSAYAARGGAGGALGPSTSWVRCGLVFGGCLQNYQNGSIYWSPGSGAYAITNGPLADGWGALRWEQSLLGYPTGDQRCGLKDDGCVQSFQGGDMYWSPGSGAQWLGGPIGATWAAQRWEQGPLGYPTADQRCGLEDGGCLQQFQGGTIYTTPATGTRTLLNGPIADAWGAQRWEQGPLGYPTADQRCGLKDGGCLQQFQGGTIYTAPATGTRTVLSGPIADAWGAQKWEQGLLGYPATDQRCGLRDGGCSQTFQGGSISWSPATGAHAVAGAVQTTWTAQGAESGPLGYPRGPQVCGLKDGGCLQQFQGGTIYTAPATGTRTVLSGPIADAWGAQKWERGLLGYPATDQRCGLRDGGCSQTFLGGSISWSPATGAHAVAGAVQTTWTAQGAESGPLGYPRGPQVCGLVRGGCLQQFQGGTMYTTTTGTRTLLNGPIANAWAAQKWEQGSLGYPTSDAYAVAQGTAQDFEGGRLILDRSTGQVSRG</sequence>
<accession>A0A238XCW1</accession>
<feature type="signal peptide" evidence="1">
    <location>
        <begin position="1"/>
        <end position="22"/>
    </location>
</feature>
<dbReference type="EMBL" id="FZNO01000013">
    <property type="protein sequence ID" value="SNR56885.1"/>
    <property type="molecule type" value="Genomic_DNA"/>
</dbReference>
<evidence type="ECO:0000256" key="1">
    <source>
        <dbReference type="SAM" id="SignalP"/>
    </source>
</evidence>
<dbReference type="Proteomes" id="UP000198403">
    <property type="component" value="Unassembled WGS sequence"/>
</dbReference>
<keyword evidence="3" id="KW-1185">Reference proteome</keyword>
<feature type="chain" id="PRO_5039142238" evidence="1">
    <location>
        <begin position="23"/>
        <end position="770"/>
    </location>
</feature>
<evidence type="ECO:0000313" key="3">
    <source>
        <dbReference type="Proteomes" id="UP000198403"/>
    </source>
</evidence>
<dbReference type="Pfam" id="PF08310">
    <property type="entry name" value="LGFP"/>
    <property type="match status" value="8"/>
</dbReference>
<dbReference type="RefSeq" id="WP_089336969.1">
    <property type="nucleotide sequence ID" value="NZ_FZNO01000013.1"/>
</dbReference>
<proteinExistence type="predicted"/>
<protein>
    <submittedName>
        <fullName evidence="2">LGFP repeat-containing protein</fullName>
    </submittedName>
</protein>